<keyword evidence="1" id="KW-0812">Transmembrane</keyword>
<evidence type="ECO:0000313" key="3">
    <source>
        <dbReference type="Proteomes" id="UP000469430"/>
    </source>
</evidence>
<comment type="caution">
    <text evidence="2">The sequence shown here is derived from an EMBL/GenBank/DDBJ whole genome shotgun (WGS) entry which is preliminary data.</text>
</comment>
<keyword evidence="3" id="KW-1185">Reference proteome</keyword>
<reference evidence="2 3" key="1">
    <citation type="submission" date="2019-12" db="EMBL/GenBank/DDBJ databases">
        <title>Genomic-based taxomic classification of the family Erythrobacteraceae.</title>
        <authorList>
            <person name="Xu L."/>
        </authorList>
    </citation>
    <scope>NUCLEOTIDE SEQUENCE [LARGE SCALE GENOMIC DNA]</scope>
    <source>
        <strain evidence="2 3">S36</strain>
    </source>
</reference>
<proteinExistence type="predicted"/>
<protein>
    <submittedName>
        <fullName evidence="2">Uncharacterized protein</fullName>
    </submittedName>
</protein>
<dbReference type="EMBL" id="WTYJ01000002">
    <property type="protein sequence ID" value="MXO99326.1"/>
    <property type="molecule type" value="Genomic_DNA"/>
</dbReference>
<feature type="transmembrane region" description="Helical" evidence="1">
    <location>
        <begin position="32"/>
        <end position="50"/>
    </location>
</feature>
<feature type="transmembrane region" description="Helical" evidence="1">
    <location>
        <begin position="71"/>
        <end position="92"/>
    </location>
</feature>
<keyword evidence="1" id="KW-0472">Membrane</keyword>
<dbReference type="RefSeq" id="WP_161391056.1">
    <property type="nucleotide sequence ID" value="NZ_JBHSCP010000001.1"/>
</dbReference>
<evidence type="ECO:0000256" key="1">
    <source>
        <dbReference type="SAM" id="Phobius"/>
    </source>
</evidence>
<organism evidence="2 3">
    <name type="scientific">Croceibacterium xixiisoli</name>
    <dbReference type="NCBI Taxonomy" id="1476466"/>
    <lineage>
        <taxon>Bacteria</taxon>
        <taxon>Pseudomonadati</taxon>
        <taxon>Pseudomonadota</taxon>
        <taxon>Alphaproteobacteria</taxon>
        <taxon>Sphingomonadales</taxon>
        <taxon>Erythrobacteraceae</taxon>
        <taxon>Croceibacterium</taxon>
    </lineage>
</organism>
<evidence type="ECO:0000313" key="2">
    <source>
        <dbReference type="EMBL" id="MXO99326.1"/>
    </source>
</evidence>
<dbReference type="AlphaFoldDB" id="A0A6I4TTK9"/>
<gene>
    <name evidence="2" type="ORF">GRI97_10025</name>
</gene>
<dbReference type="Proteomes" id="UP000469430">
    <property type="component" value="Unassembled WGS sequence"/>
</dbReference>
<accession>A0A6I4TTK9</accession>
<keyword evidence="1" id="KW-1133">Transmembrane helix</keyword>
<name>A0A6I4TTK9_9SPHN</name>
<sequence length="100" mass="10811">MMSRLNLLASPFWQCAVMAVLAMVGLSLGFDVALMLTFFAVFAIATLQALKTRRVPWNFAARDLTMATHPRAFVILVAIMGLLAATNLLLLVSKLSTIAG</sequence>